<evidence type="ECO:0000256" key="16">
    <source>
        <dbReference type="SAM" id="SignalP"/>
    </source>
</evidence>
<dbReference type="CDD" id="cd14066">
    <property type="entry name" value="STKc_IRAK"/>
    <property type="match status" value="1"/>
</dbReference>
<comment type="catalytic activity">
    <reaction evidence="11 13">
        <text>L-threonyl-[protein] + ATP = O-phospho-L-threonyl-[protein] + ADP + H(+)</text>
        <dbReference type="Rhea" id="RHEA:46608"/>
        <dbReference type="Rhea" id="RHEA-COMP:11060"/>
        <dbReference type="Rhea" id="RHEA-COMP:11605"/>
        <dbReference type="ChEBI" id="CHEBI:15378"/>
        <dbReference type="ChEBI" id="CHEBI:30013"/>
        <dbReference type="ChEBI" id="CHEBI:30616"/>
        <dbReference type="ChEBI" id="CHEBI:61977"/>
        <dbReference type="ChEBI" id="CHEBI:456216"/>
        <dbReference type="EC" id="2.7.11.1"/>
    </reaction>
</comment>
<dbReference type="PANTHER" id="PTHR27002:SF944">
    <property type="entry name" value="G-TYPE LECTIN S-RECEPTOR-LIKE SERINE_THREONINE-PROTEIN KINASE CES101"/>
    <property type="match status" value="1"/>
</dbReference>
<evidence type="ECO:0000259" key="19">
    <source>
        <dbReference type="PROSITE" id="PS50948"/>
    </source>
</evidence>
<evidence type="ECO:0000259" key="17">
    <source>
        <dbReference type="PROSITE" id="PS50011"/>
    </source>
</evidence>
<comment type="subcellular location">
    <subcellularLocation>
        <location evidence="1">Cell membrane</location>
        <topology evidence="1">Single-pass type I membrane protein</topology>
    </subcellularLocation>
</comment>
<dbReference type="PROSITE" id="PS00108">
    <property type="entry name" value="PROTEIN_KINASE_ST"/>
    <property type="match status" value="1"/>
</dbReference>
<evidence type="ECO:0000256" key="14">
    <source>
        <dbReference type="SAM" id="MobiDB-lite"/>
    </source>
</evidence>
<dbReference type="EMBL" id="VOIH02000002">
    <property type="protein sequence ID" value="KAF3453658.1"/>
    <property type="molecule type" value="Genomic_DNA"/>
</dbReference>
<dbReference type="GO" id="GO:0005886">
    <property type="term" value="C:plasma membrane"/>
    <property type="evidence" value="ECO:0007669"/>
    <property type="project" value="UniProtKB-SubCell"/>
</dbReference>
<accession>A0A8K0HL86</accession>
<dbReference type="AlphaFoldDB" id="A0A8K0HL86"/>
<dbReference type="GO" id="GO:0005524">
    <property type="term" value="F:ATP binding"/>
    <property type="evidence" value="ECO:0007669"/>
    <property type="project" value="UniProtKB-KW"/>
</dbReference>
<dbReference type="PIRSF" id="PIRSF000641">
    <property type="entry name" value="SRK"/>
    <property type="match status" value="1"/>
</dbReference>
<evidence type="ECO:0000256" key="1">
    <source>
        <dbReference type="ARBA" id="ARBA00004251"/>
    </source>
</evidence>
<evidence type="ECO:0000256" key="7">
    <source>
        <dbReference type="ARBA" id="ARBA00022777"/>
    </source>
</evidence>
<keyword evidence="7 13" id="KW-0418">Kinase</keyword>
<keyword evidence="15" id="KW-0812">Transmembrane</keyword>
<dbReference type="InterPro" id="IPR024171">
    <property type="entry name" value="SRK-like_kinase"/>
</dbReference>
<dbReference type="SMART" id="SM00220">
    <property type="entry name" value="S_TKc"/>
    <property type="match status" value="1"/>
</dbReference>
<dbReference type="SMART" id="SM00108">
    <property type="entry name" value="B_lectin"/>
    <property type="match status" value="1"/>
</dbReference>
<dbReference type="PANTHER" id="PTHR27002">
    <property type="entry name" value="RECEPTOR-LIKE SERINE/THREONINE-PROTEIN KINASE SD1-8"/>
    <property type="match status" value="1"/>
</dbReference>
<evidence type="ECO:0000256" key="15">
    <source>
        <dbReference type="SAM" id="Phobius"/>
    </source>
</evidence>
<keyword evidence="4 13" id="KW-0808">Transferase</keyword>
<dbReference type="FunFam" id="1.10.510.10:FF:000060">
    <property type="entry name" value="G-type lectin S-receptor-like serine/threonine-protein kinase"/>
    <property type="match status" value="1"/>
</dbReference>
<evidence type="ECO:0000259" key="18">
    <source>
        <dbReference type="PROSITE" id="PS50927"/>
    </source>
</evidence>
<proteinExistence type="inferred from homology"/>
<protein>
    <recommendedName>
        <fullName evidence="13">Receptor-like serine/threonine-protein kinase</fullName>
        <ecNumber evidence="13">2.7.11.1</ecNumber>
    </recommendedName>
</protein>
<dbReference type="PROSITE" id="PS50011">
    <property type="entry name" value="PROTEIN_KINASE_DOM"/>
    <property type="match status" value="1"/>
</dbReference>
<dbReference type="EC" id="2.7.11.1" evidence="13"/>
<dbReference type="InterPro" id="IPR008271">
    <property type="entry name" value="Ser/Thr_kinase_AS"/>
</dbReference>
<dbReference type="InterPro" id="IPR003609">
    <property type="entry name" value="Pan_app"/>
</dbReference>
<keyword evidence="3 13" id="KW-0723">Serine/threonine-protein kinase</keyword>
<evidence type="ECO:0000256" key="3">
    <source>
        <dbReference type="ARBA" id="ARBA00022527"/>
    </source>
</evidence>
<evidence type="ECO:0000256" key="5">
    <source>
        <dbReference type="ARBA" id="ARBA00022729"/>
    </source>
</evidence>
<feature type="region of interest" description="Disordered" evidence="14">
    <location>
        <begin position="781"/>
        <end position="803"/>
    </location>
</feature>
<evidence type="ECO:0000256" key="12">
    <source>
        <dbReference type="ARBA" id="ARBA00048679"/>
    </source>
</evidence>
<evidence type="ECO:0000256" key="2">
    <source>
        <dbReference type="ARBA" id="ARBA00022475"/>
    </source>
</evidence>
<keyword evidence="15" id="KW-1133">Transmembrane helix</keyword>
<evidence type="ECO:0000256" key="13">
    <source>
        <dbReference type="PIRNR" id="PIRNR000641"/>
    </source>
</evidence>
<name>A0A8K0HL86_9ROSA</name>
<keyword evidence="5 16" id="KW-0732">Signal</keyword>
<dbReference type="Pfam" id="PF07714">
    <property type="entry name" value="PK_Tyr_Ser-Thr"/>
    <property type="match status" value="1"/>
</dbReference>
<dbReference type="Proteomes" id="UP000796880">
    <property type="component" value="Unassembled WGS sequence"/>
</dbReference>
<evidence type="ECO:0000256" key="10">
    <source>
        <dbReference type="ARBA" id="ARBA00023180"/>
    </source>
</evidence>
<dbReference type="InterPro" id="IPR036426">
    <property type="entry name" value="Bulb-type_lectin_dom_sf"/>
</dbReference>
<dbReference type="PROSITE" id="PS50927">
    <property type="entry name" value="BULB_LECTIN"/>
    <property type="match status" value="1"/>
</dbReference>
<organism evidence="20 21">
    <name type="scientific">Rhamnella rubrinervis</name>
    <dbReference type="NCBI Taxonomy" id="2594499"/>
    <lineage>
        <taxon>Eukaryota</taxon>
        <taxon>Viridiplantae</taxon>
        <taxon>Streptophyta</taxon>
        <taxon>Embryophyta</taxon>
        <taxon>Tracheophyta</taxon>
        <taxon>Spermatophyta</taxon>
        <taxon>Magnoliopsida</taxon>
        <taxon>eudicotyledons</taxon>
        <taxon>Gunneridae</taxon>
        <taxon>Pentapetalae</taxon>
        <taxon>rosids</taxon>
        <taxon>fabids</taxon>
        <taxon>Rosales</taxon>
        <taxon>Rhamnaceae</taxon>
        <taxon>rhamnoid group</taxon>
        <taxon>Rhamneae</taxon>
        <taxon>Rhamnella</taxon>
    </lineage>
</organism>
<dbReference type="Gene3D" id="2.90.10.10">
    <property type="entry name" value="Bulb-type lectin domain"/>
    <property type="match status" value="1"/>
</dbReference>
<keyword evidence="21" id="KW-1185">Reference proteome</keyword>
<dbReference type="InterPro" id="IPR001245">
    <property type="entry name" value="Ser-Thr/Tyr_kinase_cat_dom"/>
</dbReference>
<dbReference type="FunFam" id="3.30.200.20:FF:000195">
    <property type="entry name" value="G-type lectin S-receptor-like serine/threonine-protein kinase"/>
    <property type="match status" value="1"/>
</dbReference>
<dbReference type="GO" id="GO:0004674">
    <property type="term" value="F:protein serine/threonine kinase activity"/>
    <property type="evidence" value="ECO:0007669"/>
    <property type="project" value="UniProtKB-KW"/>
</dbReference>
<dbReference type="Pfam" id="PF01453">
    <property type="entry name" value="B_lectin"/>
    <property type="match status" value="1"/>
</dbReference>
<sequence>MEVAKRLHLFVLLNILLLCCYFICVSDASDTLRPGQTLGSNRTLVSSGGVFELGFFSFDDKNYLGIWLRNDKYKKAVWVANQEYPMIVRPVLFISDDGYLVLNDARGDPKIVNDGAPAKDGNSSAKLLDTGNLVLLEGNRMVWQSFEDPSDTYLPGMKLGAFNFNTGRFRNRFLTSWLSPLDPSQGSFALGVDLENRTRFDVWRTIEDPAFQVFGYWDGKTFEMFFPTSSRKYNFSFVSNSKEAYLTFTNNENGTLSWFELASNGDTNEVTLVGKEIQIQSHSLCHDRLLRNSSGCLSVMPSLCSERDNFSKINALMPDSMRVNRSVRIGLSDCELICKSNCSCTAYATFNGDNKICELYYGDKSELKISGRGNHSIYIRGDLPTQFSSSDHRRTSNLLSAILVPVMSLLLLIAILYYCRSKRKDSNRIGIETSQGATSEKLLSIFWGKPKDNTSSSTERELSRENKELSMLSFSCISAATGNFSLANKLGEGGFGPVFKGNLPGVEVAVKRLSKHSVQGVEEFKTEVQLISELQHRNLVKLLGCCIHGEEMILVYEYMPNKSLDTFIFDPRRRAALDWGQRKLIIEGIAQGLLYLHKYSRLRIIHRDLKTSNILLDAHMNPKISDFGMARIFHENDSRAVTRRVVGTYGYMSPEYAVRGHFSTKSDIFSYGVILLEIVSGQRNTTTFDCLGSTLNLIGYAWNLWNDDRAWELLDSTVVNSCTMSELLLCIQVSLLCVQENPEERPTMSDVVSMLGNERTVLPAPKQPALSTYLNVGEIDSPRDEQQHRPSQVNVTMSAVHAR</sequence>
<feature type="domain" description="Protein kinase" evidence="17">
    <location>
        <begin position="484"/>
        <end position="770"/>
    </location>
</feature>
<feature type="domain" description="Bulb-type lectin" evidence="18">
    <location>
        <begin position="29"/>
        <end position="148"/>
    </location>
</feature>
<keyword evidence="10" id="KW-0325">Glycoprotein</keyword>
<dbReference type="SUPFAM" id="SSF56112">
    <property type="entry name" value="Protein kinase-like (PK-like)"/>
    <property type="match status" value="1"/>
</dbReference>
<keyword evidence="6 13" id="KW-0547">Nucleotide-binding</keyword>
<comment type="similarity">
    <text evidence="13">Belongs to the protein kinase superfamily. Ser/Thr protein kinase family.</text>
</comment>
<dbReference type="InterPro" id="IPR000719">
    <property type="entry name" value="Prot_kinase_dom"/>
</dbReference>
<gene>
    <name evidence="20" type="ORF">FNV43_RR04099</name>
</gene>
<evidence type="ECO:0000256" key="6">
    <source>
        <dbReference type="ARBA" id="ARBA00022741"/>
    </source>
</evidence>
<evidence type="ECO:0000256" key="4">
    <source>
        <dbReference type="ARBA" id="ARBA00022679"/>
    </source>
</evidence>
<reference evidence="20" key="1">
    <citation type="submission" date="2020-03" db="EMBL/GenBank/DDBJ databases">
        <title>A high-quality chromosome-level genome assembly of a woody plant with both climbing and erect habits, Rhamnella rubrinervis.</title>
        <authorList>
            <person name="Lu Z."/>
            <person name="Yang Y."/>
            <person name="Zhu X."/>
            <person name="Sun Y."/>
        </authorList>
    </citation>
    <scope>NUCLEOTIDE SEQUENCE</scope>
    <source>
        <strain evidence="20">BYM</strain>
        <tissue evidence="20">Leaf</tissue>
    </source>
</reference>
<dbReference type="Gene3D" id="1.10.510.10">
    <property type="entry name" value="Transferase(Phosphotransferase) domain 1"/>
    <property type="match status" value="1"/>
</dbReference>
<evidence type="ECO:0000313" key="21">
    <source>
        <dbReference type="Proteomes" id="UP000796880"/>
    </source>
</evidence>
<dbReference type="CDD" id="cd00028">
    <property type="entry name" value="B_lectin"/>
    <property type="match status" value="1"/>
</dbReference>
<comment type="caution">
    <text evidence="20">The sequence shown here is derived from an EMBL/GenBank/DDBJ whole genome shotgun (WGS) entry which is preliminary data.</text>
</comment>
<keyword evidence="8 13" id="KW-0067">ATP-binding</keyword>
<dbReference type="Pfam" id="PF08276">
    <property type="entry name" value="PAN_2"/>
    <property type="match status" value="1"/>
</dbReference>
<comment type="catalytic activity">
    <reaction evidence="12 13">
        <text>L-seryl-[protein] + ATP = O-phospho-L-seryl-[protein] + ADP + H(+)</text>
        <dbReference type="Rhea" id="RHEA:17989"/>
        <dbReference type="Rhea" id="RHEA-COMP:9863"/>
        <dbReference type="Rhea" id="RHEA-COMP:11604"/>
        <dbReference type="ChEBI" id="CHEBI:15378"/>
        <dbReference type="ChEBI" id="CHEBI:29999"/>
        <dbReference type="ChEBI" id="CHEBI:30616"/>
        <dbReference type="ChEBI" id="CHEBI:83421"/>
        <dbReference type="ChEBI" id="CHEBI:456216"/>
        <dbReference type="EC" id="2.7.11.1"/>
    </reaction>
</comment>
<evidence type="ECO:0000256" key="8">
    <source>
        <dbReference type="ARBA" id="ARBA00022840"/>
    </source>
</evidence>
<feature type="signal peptide" evidence="16">
    <location>
        <begin position="1"/>
        <end position="28"/>
    </location>
</feature>
<dbReference type="OrthoDB" id="4062651at2759"/>
<dbReference type="SMART" id="SM00473">
    <property type="entry name" value="PAN_AP"/>
    <property type="match status" value="1"/>
</dbReference>
<keyword evidence="9" id="KW-1015">Disulfide bond</keyword>
<feature type="transmembrane region" description="Helical" evidence="15">
    <location>
        <begin position="398"/>
        <end position="419"/>
    </location>
</feature>
<dbReference type="Gene3D" id="3.30.200.20">
    <property type="entry name" value="Phosphorylase Kinase, domain 1"/>
    <property type="match status" value="1"/>
</dbReference>
<dbReference type="SUPFAM" id="SSF51110">
    <property type="entry name" value="alpha-D-mannose-specific plant lectins"/>
    <property type="match status" value="1"/>
</dbReference>
<evidence type="ECO:0000313" key="20">
    <source>
        <dbReference type="EMBL" id="KAF3453658.1"/>
    </source>
</evidence>
<evidence type="ECO:0000256" key="9">
    <source>
        <dbReference type="ARBA" id="ARBA00023157"/>
    </source>
</evidence>
<evidence type="ECO:0000256" key="11">
    <source>
        <dbReference type="ARBA" id="ARBA00047899"/>
    </source>
</evidence>
<dbReference type="PROSITE" id="PS50948">
    <property type="entry name" value="PAN"/>
    <property type="match status" value="1"/>
</dbReference>
<dbReference type="InterPro" id="IPR011009">
    <property type="entry name" value="Kinase-like_dom_sf"/>
</dbReference>
<dbReference type="InterPro" id="IPR001480">
    <property type="entry name" value="Bulb-type_lectin_dom"/>
</dbReference>
<feature type="chain" id="PRO_5035420201" description="Receptor-like serine/threonine-protein kinase" evidence="16">
    <location>
        <begin position="29"/>
        <end position="803"/>
    </location>
</feature>
<keyword evidence="2" id="KW-1003">Cell membrane</keyword>
<keyword evidence="15" id="KW-0472">Membrane</keyword>
<dbReference type="CDD" id="cd01098">
    <property type="entry name" value="PAN_AP_plant"/>
    <property type="match status" value="1"/>
</dbReference>
<feature type="domain" description="Apple" evidence="19">
    <location>
        <begin position="304"/>
        <end position="382"/>
    </location>
</feature>